<gene>
    <name evidence="1" type="ORF">MENTE1834_LOCUS42087</name>
</gene>
<dbReference type="EMBL" id="CAVMJV010000108">
    <property type="protein sequence ID" value="CAK5100552.1"/>
    <property type="molecule type" value="Genomic_DNA"/>
</dbReference>
<dbReference type="Proteomes" id="UP001497535">
    <property type="component" value="Unassembled WGS sequence"/>
</dbReference>
<evidence type="ECO:0000313" key="2">
    <source>
        <dbReference type="Proteomes" id="UP001497535"/>
    </source>
</evidence>
<name>A0ACB1ART8_MELEN</name>
<protein>
    <submittedName>
        <fullName evidence="1">Uncharacterized protein</fullName>
    </submittedName>
</protein>
<keyword evidence="2" id="KW-1185">Reference proteome</keyword>
<organism evidence="1 2">
    <name type="scientific">Meloidogyne enterolobii</name>
    <name type="common">Root-knot nematode worm</name>
    <name type="synonym">Meloidogyne mayaguensis</name>
    <dbReference type="NCBI Taxonomy" id="390850"/>
    <lineage>
        <taxon>Eukaryota</taxon>
        <taxon>Metazoa</taxon>
        <taxon>Ecdysozoa</taxon>
        <taxon>Nematoda</taxon>
        <taxon>Chromadorea</taxon>
        <taxon>Rhabditida</taxon>
        <taxon>Tylenchina</taxon>
        <taxon>Tylenchomorpha</taxon>
        <taxon>Tylenchoidea</taxon>
        <taxon>Meloidogynidae</taxon>
        <taxon>Meloidogyninae</taxon>
        <taxon>Meloidogyne</taxon>
    </lineage>
</organism>
<comment type="caution">
    <text evidence="1">The sequence shown here is derived from an EMBL/GenBank/DDBJ whole genome shotgun (WGS) entry which is preliminary data.</text>
</comment>
<reference evidence="1" key="1">
    <citation type="submission" date="2023-11" db="EMBL/GenBank/DDBJ databases">
        <authorList>
            <person name="Poullet M."/>
        </authorList>
    </citation>
    <scope>NUCLEOTIDE SEQUENCE</scope>
    <source>
        <strain evidence="1">E1834</strain>
    </source>
</reference>
<accession>A0ACB1ART8</accession>
<sequence length="59" mass="6813">MGSVFMSNSCSIICKYNSSNWSTNDRSSIQRFSGPLLECTVGNFRIEWRRVLFISLEFP</sequence>
<evidence type="ECO:0000313" key="1">
    <source>
        <dbReference type="EMBL" id="CAK5100552.1"/>
    </source>
</evidence>
<proteinExistence type="predicted"/>